<organism evidence="3">
    <name type="scientific">uncultured Sphingomonadaceae bacterium</name>
    <dbReference type="NCBI Taxonomy" id="169976"/>
    <lineage>
        <taxon>Bacteria</taxon>
        <taxon>Pseudomonadati</taxon>
        <taxon>Pseudomonadota</taxon>
        <taxon>Alphaproteobacteria</taxon>
        <taxon>Sphingomonadales</taxon>
        <taxon>Sphingomonadaceae</taxon>
        <taxon>environmental samples</taxon>
    </lineage>
</organism>
<sequence length="232" mass="24438">MQGRTAYGGASAALAFEAARCSAPDLPPLRSAQVSFVGPLGGALEASATLLRRGRNAAFVQADVVGEAGLGLRATFVFMGALDSHVDHDDAAAPPVPPPEAAPVTHLSAAPGFTRNFDLAFAQGKDGPRAPDILRWARVKDRDGLHPMTEIMLVGDALPPAAMMLFERQGPISSMTWMVNLLTAEPRTRDGWWLLRASANYAKNGCSSQVMGVWSRDGAPAANGMQSVALFV</sequence>
<dbReference type="InterPro" id="IPR049450">
    <property type="entry name" value="ACOT8-like_C"/>
</dbReference>
<dbReference type="SUPFAM" id="SSF54637">
    <property type="entry name" value="Thioesterase/thiol ester dehydrase-isomerase"/>
    <property type="match status" value="2"/>
</dbReference>
<dbReference type="InterPro" id="IPR042171">
    <property type="entry name" value="Acyl-CoA_hotdog"/>
</dbReference>
<dbReference type="AlphaFoldDB" id="A0A6J4T0P5"/>
<evidence type="ECO:0000259" key="1">
    <source>
        <dbReference type="Pfam" id="PF13622"/>
    </source>
</evidence>
<evidence type="ECO:0000313" key="3">
    <source>
        <dbReference type="EMBL" id="CAA9510055.1"/>
    </source>
</evidence>
<reference evidence="3" key="1">
    <citation type="submission" date="2020-02" db="EMBL/GenBank/DDBJ databases">
        <authorList>
            <person name="Meier V. D."/>
        </authorList>
    </citation>
    <scope>NUCLEOTIDE SEQUENCE</scope>
    <source>
        <strain evidence="3">AVDCRST_MAG39</strain>
    </source>
</reference>
<dbReference type="EMBL" id="CADCVW010000078">
    <property type="protein sequence ID" value="CAA9510055.1"/>
    <property type="molecule type" value="Genomic_DNA"/>
</dbReference>
<feature type="domain" description="Acyl-CoA thioesterase-like C-terminal" evidence="2">
    <location>
        <begin position="95"/>
        <end position="229"/>
    </location>
</feature>
<feature type="domain" description="Acyl-CoA thioesterase-like N-terminal HotDog" evidence="1">
    <location>
        <begin position="1"/>
        <end position="79"/>
    </location>
</feature>
<gene>
    <name evidence="3" type="ORF">AVDCRST_MAG39-1958</name>
</gene>
<dbReference type="InterPro" id="IPR029069">
    <property type="entry name" value="HotDog_dom_sf"/>
</dbReference>
<dbReference type="Pfam" id="PF20789">
    <property type="entry name" value="4HBT_3C"/>
    <property type="match status" value="1"/>
</dbReference>
<name>A0A6J4T0P5_9SPHN</name>
<dbReference type="Pfam" id="PF13622">
    <property type="entry name" value="4HBT_3"/>
    <property type="match status" value="1"/>
</dbReference>
<evidence type="ECO:0000259" key="2">
    <source>
        <dbReference type="Pfam" id="PF20789"/>
    </source>
</evidence>
<dbReference type="Gene3D" id="2.40.160.210">
    <property type="entry name" value="Acyl-CoA thioesterase, double hotdog domain"/>
    <property type="match status" value="1"/>
</dbReference>
<proteinExistence type="predicted"/>
<dbReference type="InterPro" id="IPR049449">
    <property type="entry name" value="TesB_ACOT8-like_N"/>
</dbReference>
<protein>
    <submittedName>
        <fullName evidence="3">TesB-like acyl-CoA thioesterase 1</fullName>
    </submittedName>
</protein>
<accession>A0A6J4T0P5</accession>